<reference evidence="1 2" key="1">
    <citation type="journal article" date="2024" name="Nat. Commun.">
        <title>Phylogenomics reveals the evolutionary origins of lichenization in chlorophyte algae.</title>
        <authorList>
            <person name="Puginier C."/>
            <person name="Libourel C."/>
            <person name="Otte J."/>
            <person name="Skaloud P."/>
            <person name="Haon M."/>
            <person name="Grisel S."/>
            <person name="Petersen M."/>
            <person name="Berrin J.G."/>
            <person name="Delaux P.M."/>
            <person name="Dal Grande F."/>
            <person name="Keller J."/>
        </authorList>
    </citation>
    <scope>NUCLEOTIDE SEQUENCE [LARGE SCALE GENOMIC DNA]</scope>
    <source>
        <strain evidence="1 2">SAG 2036</strain>
    </source>
</reference>
<name>A0AAW1PJ52_9CHLO</name>
<accession>A0AAW1PJ52</accession>
<dbReference type="AlphaFoldDB" id="A0AAW1PJ52"/>
<gene>
    <name evidence="1" type="ORF">WJX73_007045</name>
</gene>
<evidence type="ECO:0000313" key="1">
    <source>
        <dbReference type="EMBL" id="KAK9808032.1"/>
    </source>
</evidence>
<keyword evidence="2" id="KW-1185">Reference proteome</keyword>
<organism evidence="1 2">
    <name type="scientific">Symbiochloris irregularis</name>
    <dbReference type="NCBI Taxonomy" id="706552"/>
    <lineage>
        <taxon>Eukaryota</taxon>
        <taxon>Viridiplantae</taxon>
        <taxon>Chlorophyta</taxon>
        <taxon>core chlorophytes</taxon>
        <taxon>Trebouxiophyceae</taxon>
        <taxon>Trebouxiales</taxon>
        <taxon>Trebouxiaceae</taxon>
        <taxon>Symbiochloris</taxon>
    </lineage>
</organism>
<dbReference type="Proteomes" id="UP001465755">
    <property type="component" value="Unassembled WGS sequence"/>
</dbReference>
<proteinExistence type="predicted"/>
<comment type="caution">
    <text evidence="1">The sequence shown here is derived from an EMBL/GenBank/DDBJ whole genome shotgun (WGS) entry which is preliminary data.</text>
</comment>
<evidence type="ECO:0000313" key="2">
    <source>
        <dbReference type="Proteomes" id="UP001465755"/>
    </source>
</evidence>
<dbReference type="EMBL" id="JALJOQ010000028">
    <property type="protein sequence ID" value="KAK9808032.1"/>
    <property type="molecule type" value="Genomic_DNA"/>
</dbReference>
<protein>
    <submittedName>
        <fullName evidence="1">Uncharacterized protein</fullName>
    </submittedName>
</protein>
<sequence length="128" mass="13780">MAQGYGDQRMLGLEGLDALANWTARLKATYTDGNGVSAMALAAQIREGEHCYTVLAKLCRLGLTPCWEAAMAIASKELSKTASTPNQNIRDVKLMTRLGAAIFHGCNKAYFTAVQLASLLEAAAYIHE</sequence>